<dbReference type="GO" id="GO:0005634">
    <property type="term" value="C:nucleus"/>
    <property type="evidence" value="ECO:0007669"/>
    <property type="project" value="TreeGrafter"/>
</dbReference>
<protein>
    <submittedName>
        <fullName evidence="3">tRNA-specific adenosine deaminase subunit tad3</fullName>
    </submittedName>
</protein>
<comment type="similarity">
    <text evidence="2">Belongs to the cytidine and deoxycytidylate deaminase family. ADAT3 subfamily.</text>
</comment>
<evidence type="ECO:0000256" key="1">
    <source>
        <dbReference type="ARBA" id="ARBA00022694"/>
    </source>
</evidence>
<keyword evidence="4" id="KW-1185">Reference proteome</keyword>
<dbReference type="SUPFAM" id="SSF53927">
    <property type="entry name" value="Cytidine deaminase-like"/>
    <property type="match status" value="1"/>
</dbReference>
<reference evidence="3" key="1">
    <citation type="submission" date="2022-10" db="EMBL/GenBank/DDBJ databases">
        <title>Culturing micro-colonial fungi from biological soil crusts in the Mojave desert and describing Neophaeococcomyces mojavensis, and introducing the new genera and species Taxawa tesnikishii.</title>
        <authorList>
            <person name="Kurbessoian T."/>
            <person name="Stajich J.E."/>
        </authorList>
    </citation>
    <scope>NUCLEOTIDE SEQUENCE</scope>
    <source>
        <strain evidence="3">TK_35</strain>
    </source>
</reference>
<evidence type="ECO:0000313" key="3">
    <source>
        <dbReference type="EMBL" id="KAJ9644299.1"/>
    </source>
</evidence>
<keyword evidence="1" id="KW-0819">tRNA processing</keyword>
<name>A0AA38YEG0_9EURO</name>
<accession>A0AA38YEG0</accession>
<dbReference type="AlphaFoldDB" id="A0AA38YEG0"/>
<evidence type="ECO:0000313" key="4">
    <source>
        <dbReference type="Proteomes" id="UP001172681"/>
    </source>
</evidence>
<dbReference type="InterPro" id="IPR016193">
    <property type="entry name" value="Cytidine_deaminase-like"/>
</dbReference>
<dbReference type="EMBL" id="JAPDRN010000006">
    <property type="protein sequence ID" value="KAJ9644299.1"/>
    <property type="molecule type" value="Genomic_DNA"/>
</dbReference>
<evidence type="ECO:0000256" key="2">
    <source>
        <dbReference type="ARBA" id="ARBA00038160"/>
    </source>
</evidence>
<dbReference type="PANTHER" id="PTHR11079:SF156">
    <property type="entry name" value="INACTIVE TRNA-SPECIFIC ADENOSINE DEAMINASE-LIKE PROTEIN 3-RELATED"/>
    <property type="match status" value="1"/>
</dbReference>
<dbReference type="GO" id="GO:0005737">
    <property type="term" value="C:cytoplasm"/>
    <property type="evidence" value="ECO:0007669"/>
    <property type="project" value="TreeGrafter"/>
</dbReference>
<dbReference type="GO" id="GO:0008033">
    <property type="term" value="P:tRNA processing"/>
    <property type="evidence" value="ECO:0007669"/>
    <property type="project" value="UniProtKB-KW"/>
</dbReference>
<sequence length="440" mass="49428">MEEPVAFLEPLKTLHETRSEVEFGMFAVQVIKQNTSKLTVGPVQAFVVEIPAKLTSKALRQVSYQPHLVKPIIPSGGKHPSFSHFRRVCTLSHLPEDLTWRRDYDSRGLQTCFLLVPNTVVPWEKIRDHFLPHIEEEGLPRCFDAVVPRYGPLNVEQASLWSERYWPTIYNPAAQVLQDAPPLQHLKRIRTQLEVPAADKYLQLAMMAAIEAREMGHGRAVGAVVVDPETGAVIAVAGDARWYSPNPVPKPKKGRRGTRGEGRPEYHAVMRAIAMVANKELRRRIAAGGHKKFLTTYRETPSGQALTAIEARYEDDEKILEDLTSKVGNVNIGESHDTVLPEKQSGPQKEGYLCSGLDIYLTHEPCVCCGMGMIHSRFRVCVLGRQMPGSGGLSAERGGVHLSYGLFWRRELNWRVMTFRHTEATAWDGEGRTDKEIFHA</sequence>
<dbReference type="PANTHER" id="PTHR11079">
    <property type="entry name" value="CYTOSINE DEAMINASE FAMILY MEMBER"/>
    <property type="match status" value="1"/>
</dbReference>
<dbReference type="Gene3D" id="3.40.140.10">
    <property type="entry name" value="Cytidine Deaminase, domain 2"/>
    <property type="match status" value="1"/>
</dbReference>
<gene>
    <name evidence="3" type="primary">TAD3</name>
    <name evidence="3" type="ORF">H2204_001650</name>
</gene>
<comment type="caution">
    <text evidence="3">The sequence shown here is derived from an EMBL/GenBank/DDBJ whole genome shotgun (WGS) entry which is preliminary data.</text>
</comment>
<dbReference type="GO" id="GO:0052717">
    <property type="term" value="F:tRNA-specific adenosine-34 deaminase activity"/>
    <property type="evidence" value="ECO:0007669"/>
    <property type="project" value="TreeGrafter"/>
</dbReference>
<dbReference type="Proteomes" id="UP001172681">
    <property type="component" value="Unassembled WGS sequence"/>
</dbReference>
<proteinExistence type="inferred from homology"/>
<organism evidence="3 4">
    <name type="scientific">Knufia peltigerae</name>
    <dbReference type="NCBI Taxonomy" id="1002370"/>
    <lineage>
        <taxon>Eukaryota</taxon>
        <taxon>Fungi</taxon>
        <taxon>Dikarya</taxon>
        <taxon>Ascomycota</taxon>
        <taxon>Pezizomycotina</taxon>
        <taxon>Eurotiomycetes</taxon>
        <taxon>Chaetothyriomycetidae</taxon>
        <taxon>Chaetothyriales</taxon>
        <taxon>Trichomeriaceae</taxon>
        <taxon>Knufia</taxon>
    </lineage>
</organism>